<dbReference type="InterPro" id="IPR036661">
    <property type="entry name" value="Luciferase-like_sf"/>
</dbReference>
<evidence type="ECO:0000256" key="3">
    <source>
        <dbReference type="ARBA" id="ARBA00023002"/>
    </source>
</evidence>
<dbReference type="AlphaFoldDB" id="A0A0A5GDC2"/>
<dbReference type="STRING" id="1385511.GCA_000425225_00808"/>
<evidence type="ECO:0000313" key="7">
    <source>
        <dbReference type="EMBL" id="KGX91221.1"/>
    </source>
</evidence>
<evidence type="ECO:0000313" key="8">
    <source>
        <dbReference type="Proteomes" id="UP000030403"/>
    </source>
</evidence>
<protein>
    <submittedName>
        <fullName evidence="7">Alkanesulfonate monooxygenase</fullName>
    </submittedName>
</protein>
<feature type="domain" description="Luciferase-like" evidence="6">
    <location>
        <begin position="1"/>
        <end position="318"/>
    </location>
</feature>
<keyword evidence="3" id="KW-0560">Oxidoreductase</keyword>
<sequence length="354" mass="40219">MRYGYWLPIFGGWLRNVEDEGMPTTFEYAKKVIQQGEQLGFDTTLIAELYLNDIKGPEHDSLEAWTTAAGLAAVTETTEIMAAVRPNFHNPAITAKMASNIDHISGGRFTLNVVSAWWGEEAKQYGGAFTAHDERYDRTDEFLEVVKGLWAEENETYSYEGKFYEVQDTHLHPKPVQKPNPKLYAGGESPRGKQTIVDHCDAYVMHGGTVEEVQTKIEDMKSRRKEAGKPPFQSFGMAAYVICRDTEQKAFDELNRITQVKESSAYAGYQDFTNKSQLEQQVKLLDYSVSNRGLRPELIGTPEQIAERILEFEEAGVDLLLLQCSPQLEEMERFSKKVMPLVEAKRTHKKELQT</sequence>
<comment type="caution">
    <text evidence="7">The sequence shown here is derived from an EMBL/GenBank/DDBJ whole genome shotgun (WGS) entry which is preliminary data.</text>
</comment>
<organism evidence="7 8">
    <name type="scientific">Pontibacillus marinus BH030004 = DSM 16465</name>
    <dbReference type="NCBI Taxonomy" id="1385511"/>
    <lineage>
        <taxon>Bacteria</taxon>
        <taxon>Bacillati</taxon>
        <taxon>Bacillota</taxon>
        <taxon>Bacilli</taxon>
        <taxon>Bacillales</taxon>
        <taxon>Bacillaceae</taxon>
        <taxon>Pontibacillus</taxon>
    </lineage>
</organism>
<dbReference type="InterPro" id="IPR011251">
    <property type="entry name" value="Luciferase-like_dom"/>
</dbReference>
<dbReference type="GO" id="GO:0008726">
    <property type="term" value="F:alkanesulfonate monooxygenase activity"/>
    <property type="evidence" value="ECO:0007669"/>
    <property type="project" value="TreeGrafter"/>
</dbReference>
<evidence type="ECO:0000259" key="6">
    <source>
        <dbReference type="Pfam" id="PF00296"/>
    </source>
</evidence>
<dbReference type="OrthoDB" id="9814695at2"/>
<dbReference type="CDD" id="cd01094">
    <property type="entry name" value="Alkanesulfonate_monoxygenase"/>
    <property type="match status" value="1"/>
</dbReference>
<dbReference type="PANTHER" id="PTHR42847">
    <property type="entry name" value="ALKANESULFONATE MONOOXYGENASE"/>
    <property type="match status" value="1"/>
</dbReference>
<name>A0A0A5GDC2_9BACI</name>
<reference evidence="7 8" key="1">
    <citation type="submission" date="2013-08" db="EMBL/GenBank/DDBJ databases">
        <authorList>
            <person name="Huang J."/>
            <person name="Wang G."/>
        </authorList>
    </citation>
    <scope>NUCLEOTIDE SEQUENCE [LARGE SCALE GENOMIC DNA]</scope>
    <source>
        <strain evidence="7 8">BH030004</strain>
    </source>
</reference>
<keyword evidence="2" id="KW-0288">FMN</keyword>
<keyword evidence="8" id="KW-1185">Reference proteome</keyword>
<keyword evidence="4 7" id="KW-0503">Monooxygenase</keyword>
<accession>A0A0A5GDC2</accession>
<dbReference type="PANTHER" id="PTHR42847:SF4">
    <property type="entry name" value="ALKANESULFONATE MONOOXYGENASE-RELATED"/>
    <property type="match status" value="1"/>
</dbReference>
<evidence type="ECO:0000256" key="2">
    <source>
        <dbReference type="ARBA" id="ARBA00022643"/>
    </source>
</evidence>
<evidence type="ECO:0000256" key="1">
    <source>
        <dbReference type="ARBA" id="ARBA00022630"/>
    </source>
</evidence>
<dbReference type="SUPFAM" id="SSF51679">
    <property type="entry name" value="Bacterial luciferase-like"/>
    <property type="match status" value="1"/>
</dbReference>
<dbReference type="Pfam" id="PF00296">
    <property type="entry name" value="Bac_luciferase"/>
    <property type="match status" value="1"/>
</dbReference>
<feature type="region of interest" description="Disordered" evidence="5">
    <location>
        <begin position="172"/>
        <end position="191"/>
    </location>
</feature>
<proteinExistence type="predicted"/>
<evidence type="ECO:0000256" key="4">
    <source>
        <dbReference type="ARBA" id="ARBA00023033"/>
    </source>
</evidence>
<evidence type="ECO:0000256" key="5">
    <source>
        <dbReference type="SAM" id="MobiDB-lite"/>
    </source>
</evidence>
<gene>
    <name evidence="7" type="ORF">N783_11060</name>
</gene>
<dbReference type="Gene3D" id="3.20.20.30">
    <property type="entry name" value="Luciferase-like domain"/>
    <property type="match status" value="1"/>
</dbReference>
<dbReference type="InterPro" id="IPR050172">
    <property type="entry name" value="SsuD_RutA_monooxygenase"/>
</dbReference>
<dbReference type="RefSeq" id="WP_027445398.1">
    <property type="nucleotide sequence ID" value="NZ_AULJ01000008.1"/>
</dbReference>
<keyword evidence="1" id="KW-0285">Flavoprotein</keyword>
<dbReference type="EMBL" id="AVPF01000003">
    <property type="protein sequence ID" value="KGX91221.1"/>
    <property type="molecule type" value="Genomic_DNA"/>
</dbReference>
<dbReference type="GO" id="GO:0046306">
    <property type="term" value="P:alkanesulfonate catabolic process"/>
    <property type="evidence" value="ECO:0007669"/>
    <property type="project" value="TreeGrafter"/>
</dbReference>
<dbReference type="eggNOG" id="COG2141">
    <property type="taxonomic scope" value="Bacteria"/>
</dbReference>
<dbReference type="Proteomes" id="UP000030403">
    <property type="component" value="Unassembled WGS sequence"/>
</dbReference>